<dbReference type="PRINTS" id="PR00727">
    <property type="entry name" value="LEADERPTASE"/>
</dbReference>
<organism evidence="9 10">
    <name type="scientific">Neorhizobium lilium</name>
    <dbReference type="NCBI Taxonomy" id="2503024"/>
    <lineage>
        <taxon>Bacteria</taxon>
        <taxon>Pseudomonadati</taxon>
        <taxon>Pseudomonadota</taxon>
        <taxon>Alphaproteobacteria</taxon>
        <taxon>Hyphomicrobiales</taxon>
        <taxon>Rhizobiaceae</taxon>
        <taxon>Rhizobium/Agrobacterium group</taxon>
        <taxon>Neorhizobium</taxon>
    </lineage>
</organism>
<gene>
    <name evidence="9" type="primary">lepB</name>
    <name evidence="9" type="ORF">EPK99_04535</name>
</gene>
<dbReference type="PROSITE" id="PS00760">
    <property type="entry name" value="SPASE_I_2"/>
    <property type="match status" value="1"/>
</dbReference>
<sequence>MSSTLCIAVIDYFASRRGRSAMVQFRSYAISLAAVLAVPMSVDAEVPSERVREFTAFIQPAYPLYLAQSGVWESDPKQLAILAEKAAAGLASVAPSDCNPERLRRDFCGLRVFVQPSTSMAPTLLEREMVVQRRYAEGETPERGDIITFETVPNYSDTPTTYVKRLIGLPGETVELRDGVVFINGDALAQARIDGAFKDSFDKNVKVFEETAPGGRRYRIGMSDAPSSAGMDNAGPFEVPEGHYFVLGDNRHNSADSRFPEQMGKNGFVPMQSVSGRIVTIIVSKDKARIGLAVD</sequence>
<keyword evidence="5 7" id="KW-0378">Hydrolase</keyword>
<evidence type="ECO:0000313" key="9">
    <source>
        <dbReference type="EMBL" id="RWX81555.1"/>
    </source>
</evidence>
<evidence type="ECO:0000256" key="5">
    <source>
        <dbReference type="ARBA" id="ARBA00022801"/>
    </source>
</evidence>
<evidence type="ECO:0000256" key="7">
    <source>
        <dbReference type="RuleBase" id="RU362042"/>
    </source>
</evidence>
<accession>A0A3S3SB75</accession>
<evidence type="ECO:0000256" key="2">
    <source>
        <dbReference type="ARBA" id="ARBA00009370"/>
    </source>
</evidence>
<dbReference type="EC" id="3.4.21.89" evidence="3 7"/>
<keyword evidence="7" id="KW-0645">Protease</keyword>
<evidence type="ECO:0000256" key="6">
    <source>
        <dbReference type="PIRSR" id="PIRSR600223-1"/>
    </source>
</evidence>
<feature type="domain" description="Peptidase S26" evidence="8">
    <location>
        <begin position="113"/>
        <end position="281"/>
    </location>
</feature>
<evidence type="ECO:0000313" key="10">
    <source>
        <dbReference type="Proteomes" id="UP000287687"/>
    </source>
</evidence>
<keyword evidence="10" id="KW-1185">Reference proteome</keyword>
<evidence type="ECO:0000256" key="1">
    <source>
        <dbReference type="ARBA" id="ARBA00000677"/>
    </source>
</evidence>
<dbReference type="Pfam" id="PF10502">
    <property type="entry name" value="Peptidase_S26"/>
    <property type="match status" value="1"/>
</dbReference>
<dbReference type="InterPro" id="IPR000223">
    <property type="entry name" value="Pept_S26A_signal_pept_1"/>
</dbReference>
<proteinExistence type="inferred from homology"/>
<dbReference type="PANTHER" id="PTHR43390:SF1">
    <property type="entry name" value="CHLOROPLAST PROCESSING PEPTIDASE"/>
    <property type="match status" value="1"/>
</dbReference>
<evidence type="ECO:0000259" key="8">
    <source>
        <dbReference type="Pfam" id="PF10502"/>
    </source>
</evidence>
<dbReference type="GO" id="GO:0006465">
    <property type="term" value="P:signal peptide processing"/>
    <property type="evidence" value="ECO:0007669"/>
    <property type="project" value="InterPro"/>
</dbReference>
<dbReference type="InterPro" id="IPR019533">
    <property type="entry name" value="Peptidase_S26"/>
</dbReference>
<dbReference type="NCBIfam" id="TIGR02227">
    <property type="entry name" value="sigpep_I_bact"/>
    <property type="match status" value="1"/>
</dbReference>
<dbReference type="GO" id="GO:0004252">
    <property type="term" value="F:serine-type endopeptidase activity"/>
    <property type="evidence" value="ECO:0007669"/>
    <property type="project" value="InterPro"/>
</dbReference>
<dbReference type="PROSITE" id="PS00761">
    <property type="entry name" value="SPASE_I_3"/>
    <property type="match status" value="1"/>
</dbReference>
<dbReference type="InterPro" id="IPR036286">
    <property type="entry name" value="LexA/Signal_pep-like_sf"/>
</dbReference>
<protein>
    <recommendedName>
        <fullName evidence="4 7">Signal peptidase I</fullName>
        <ecNumber evidence="3 7">3.4.21.89</ecNumber>
    </recommendedName>
</protein>
<evidence type="ECO:0000256" key="4">
    <source>
        <dbReference type="ARBA" id="ARBA00019232"/>
    </source>
</evidence>
<comment type="similarity">
    <text evidence="2 7">Belongs to the peptidase S26 family.</text>
</comment>
<dbReference type="EMBL" id="SBIP01000001">
    <property type="protein sequence ID" value="RWX81555.1"/>
    <property type="molecule type" value="Genomic_DNA"/>
</dbReference>
<dbReference type="InterPro" id="IPR019758">
    <property type="entry name" value="Pept_S26A_signal_pept_1_CS"/>
</dbReference>
<dbReference type="GO" id="GO:0016020">
    <property type="term" value="C:membrane"/>
    <property type="evidence" value="ECO:0007669"/>
    <property type="project" value="UniProtKB-SubCell"/>
</dbReference>
<feature type="active site" evidence="6">
    <location>
        <position position="119"/>
    </location>
</feature>
<feature type="active site" evidence="6">
    <location>
        <position position="164"/>
    </location>
</feature>
<dbReference type="OrthoDB" id="9815782at2"/>
<dbReference type="SUPFAM" id="SSF51306">
    <property type="entry name" value="LexA/Signal peptidase"/>
    <property type="match status" value="1"/>
</dbReference>
<dbReference type="AlphaFoldDB" id="A0A3S3SB75"/>
<name>A0A3S3SB75_9HYPH</name>
<dbReference type="InterPro" id="IPR019757">
    <property type="entry name" value="Pept_S26A_signal_pept_1_Lys-AS"/>
</dbReference>
<reference evidence="9 10" key="1">
    <citation type="submission" date="2019-01" db="EMBL/GenBank/DDBJ databases">
        <title>The draft genome of Rhizobium sp. 24NR.</title>
        <authorList>
            <person name="Liu L."/>
            <person name="Liang L."/>
            <person name="Shi S."/>
            <person name="Xu L."/>
            <person name="Wang X."/>
            <person name="Li L."/>
            <person name="Zhang X."/>
        </authorList>
    </citation>
    <scope>NUCLEOTIDE SEQUENCE [LARGE SCALE GENOMIC DNA]</scope>
    <source>
        <strain evidence="9 10">24NR</strain>
    </source>
</reference>
<dbReference type="CDD" id="cd06530">
    <property type="entry name" value="S26_SPase_I"/>
    <property type="match status" value="1"/>
</dbReference>
<comment type="caution">
    <text evidence="9">The sequence shown here is derived from an EMBL/GenBank/DDBJ whole genome shotgun (WGS) entry which is preliminary data.</text>
</comment>
<dbReference type="Proteomes" id="UP000287687">
    <property type="component" value="Unassembled WGS sequence"/>
</dbReference>
<dbReference type="PANTHER" id="PTHR43390">
    <property type="entry name" value="SIGNAL PEPTIDASE I"/>
    <property type="match status" value="1"/>
</dbReference>
<dbReference type="Gene3D" id="2.10.109.10">
    <property type="entry name" value="Umud Fragment, subunit A"/>
    <property type="match status" value="1"/>
</dbReference>
<dbReference type="GO" id="GO:0009003">
    <property type="term" value="F:signal peptidase activity"/>
    <property type="evidence" value="ECO:0007669"/>
    <property type="project" value="UniProtKB-EC"/>
</dbReference>
<evidence type="ECO:0000256" key="3">
    <source>
        <dbReference type="ARBA" id="ARBA00013208"/>
    </source>
</evidence>
<comment type="catalytic activity">
    <reaction evidence="1 7">
        <text>Cleavage of hydrophobic, N-terminal signal or leader sequences from secreted and periplasmic proteins.</text>
        <dbReference type="EC" id="3.4.21.89"/>
    </reaction>
</comment>
<comment type="subcellular location">
    <subcellularLocation>
        <location evidence="7">Membrane</location>
        <topology evidence="7">Single-pass type II membrane protein</topology>
    </subcellularLocation>
</comment>